<dbReference type="InterPro" id="IPR012948">
    <property type="entry name" value="AARP2CN"/>
</dbReference>
<dbReference type="InterPro" id="IPR030387">
    <property type="entry name" value="G_Bms1/Tsr1_dom"/>
</dbReference>
<feature type="region of interest" description="Disordered" evidence="12">
    <location>
        <begin position="1"/>
        <end position="68"/>
    </location>
</feature>
<dbReference type="GO" id="GO:0000479">
    <property type="term" value="P:endonucleolytic cleavage of tricistronic rRNA transcript (SSU-rRNA, 5.8S rRNA, LSU-rRNA)"/>
    <property type="evidence" value="ECO:0007669"/>
    <property type="project" value="TreeGrafter"/>
</dbReference>
<evidence type="ECO:0000313" key="15">
    <source>
        <dbReference type="Proteomes" id="UP000007264"/>
    </source>
</evidence>
<sequence>MGDKTAHKKKKSGKKAAKKKVADKKKRDSGEMTEEMKRNPKAFTNKSRFKAKLQRARTADKEQKRMHVPVVEREPEEPPPFVVGKSLVIRCLIKHFTRQSLSEVKGPITLVSGKARRLTFLECPQDLNGMIDAAKYADLVLLLVDGSFGFEMETFEFLNILQVHGFPKVMGVLTHLDGFKDNKRLKKTKKVLKHRFWAEIYQGAKLFYLSGMRHGKYLQREVHNLARFISVMKFRPLSWRIAHPYLLTDRFEDITPPDRVAEDPKCDREVTVYGYLRGANLKPGTRAHLAGVGDFQVADIGVLPDPCPLPSTVKKRGLNEKERLLYAPMADVGGLLYDKDAVYIDIPDWKVSYTGEGGGPGGEGERMVRDLQGTREAVDQKLAASRIRMFGRGGDADGDDMDDDISADESDSEDEGEEAGSSDEGSSAEEEGSEDESGGSDYEEAPVLGGGRRRGHHTDSDDESATSGEDTEGLGGAAKWKENMLNRASALFSRRAADLQSYIYGTSALADAAKKNGRRRGAESESEGDDEDGDLFRLRNADEAGSDSAAPDLDADDALDASALPLAELDVSRWAEDGAAEQLRNRFVTGDWTEGEARDLAGPDADDEDEAFGEVIDMETGEVLGRDGDAATVTALKAIQDVESEQKEAARLREQKIAQKASFNQEYDTGGGAAGIKDGPSKKADKAKFAAAAEEDEGETFYDAAKKEMGERAARTRAALDALDPEQRVAMEGHRPGAYLRLRFTGVPCELVRHWDPAVPLLVGGLAAAEEGRGFLQLRLKRHRWFGRLLKTRDPLVFSIGWRRFQSVPVYAIADQNDRHRMLKYSPEHMHCLANIYGAMAPPNTGVLAVQSTAANQRGWRISATGVVLGLDAAPAVVKKLKLVGTPFKIARHTAFVSGMFNSQLEAAKFEGATVRTVSGIRGTIKKALRPGVHGGKDGSFRATFEDKPLLSDIVFLRAWIAVELPRFYNPVTNLLAPPPAVLRAPKPGKAEQAAREEAEAAGPQPLPLPPPPPLPVPSTIGDDADFVASTTSSGARPGFVFQAGPLGVGYYREGSSASDGGTLATANAGADPPAVPPGWVGMRTVAALRREAGVGPPREKDSLYRPIERPPRRFNPLKVPKSLQAALPYKSKPKVPGARRRQTLEQKRAVVLEPAERISVALIDQLNALRNEKAEKKRAKQARHREKHAKDVAAEDAWRAKYNKEERKKRYVERGAADKRAAAKKPRTSDD</sequence>
<dbReference type="OrthoDB" id="10260897at2759"/>
<dbReference type="STRING" id="574566.I0YPT0"/>
<feature type="compositionally biased region" description="Acidic residues" evidence="12">
    <location>
        <begin position="396"/>
        <end position="444"/>
    </location>
</feature>
<keyword evidence="11" id="KW-0175">Coiled coil</keyword>
<evidence type="ECO:0000256" key="5">
    <source>
        <dbReference type="ARBA" id="ARBA00022801"/>
    </source>
</evidence>
<dbReference type="eggNOG" id="KOG1951">
    <property type="taxonomic scope" value="Eukaryota"/>
</dbReference>
<feature type="compositionally biased region" description="Basic residues" evidence="12">
    <location>
        <begin position="1"/>
        <end position="24"/>
    </location>
</feature>
<dbReference type="PROSITE" id="PS51714">
    <property type="entry name" value="G_BMS1"/>
    <property type="match status" value="1"/>
</dbReference>
<dbReference type="GO" id="GO:0003924">
    <property type="term" value="F:GTPase activity"/>
    <property type="evidence" value="ECO:0007669"/>
    <property type="project" value="TreeGrafter"/>
</dbReference>
<keyword evidence="5" id="KW-0378">Hydrolase</keyword>
<organism evidence="14 15">
    <name type="scientific">Coccomyxa subellipsoidea (strain C-169)</name>
    <name type="common">Green microalga</name>
    <dbReference type="NCBI Taxonomy" id="574566"/>
    <lineage>
        <taxon>Eukaryota</taxon>
        <taxon>Viridiplantae</taxon>
        <taxon>Chlorophyta</taxon>
        <taxon>core chlorophytes</taxon>
        <taxon>Trebouxiophyceae</taxon>
        <taxon>Trebouxiophyceae incertae sedis</taxon>
        <taxon>Coccomyxaceae</taxon>
        <taxon>Coccomyxa</taxon>
        <taxon>Coccomyxa subellipsoidea</taxon>
    </lineage>
</organism>
<dbReference type="PANTHER" id="PTHR12858">
    <property type="entry name" value="RIBOSOME BIOGENESIS PROTEIN"/>
    <property type="match status" value="1"/>
</dbReference>
<keyword evidence="3" id="KW-0597">Phosphoprotein</keyword>
<proteinExistence type="inferred from homology"/>
<evidence type="ECO:0000256" key="10">
    <source>
        <dbReference type="ARBA" id="ARBA00061391"/>
    </source>
</evidence>
<keyword evidence="4" id="KW-0547">Nucleotide-binding</keyword>
<dbReference type="GO" id="GO:0005525">
    <property type="term" value="F:GTP binding"/>
    <property type="evidence" value="ECO:0007669"/>
    <property type="project" value="UniProtKB-KW"/>
</dbReference>
<dbReference type="GO" id="GO:0000462">
    <property type="term" value="P:maturation of SSU-rRNA from tricistronic rRNA transcript (SSU-rRNA, 5.8S rRNA, LSU-rRNA)"/>
    <property type="evidence" value="ECO:0007669"/>
    <property type="project" value="TreeGrafter"/>
</dbReference>
<evidence type="ECO:0000256" key="2">
    <source>
        <dbReference type="ARBA" id="ARBA00022517"/>
    </source>
</evidence>
<keyword evidence="8" id="KW-0539">Nucleus</keyword>
<feature type="region of interest" description="Disordered" evidence="12">
    <location>
        <begin position="586"/>
        <end position="608"/>
    </location>
</feature>
<dbReference type="GO" id="GO:0030686">
    <property type="term" value="C:90S preribosome"/>
    <property type="evidence" value="ECO:0007669"/>
    <property type="project" value="TreeGrafter"/>
</dbReference>
<dbReference type="InterPro" id="IPR007034">
    <property type="entry name" value="BMS1_TSR1_C"/>
</dbReference>
<comment type="subcellular location">
    <subcellularLocation>
        <location evidence="1">Nucleus</location>
        <location evidence="1">Nucleolus</location>
    </subcellularLocation>
</comment>
<feature type="region of interest" description="Disordered" evidence="12">
    <location>
        <begin position="1096"/>
        <end position="1117"/>
    </location>
</feature>
<evidence type="ECO:0000256" key="7">
    <source>
        <dbReference type="ARBA" id="ARBA00023134"/>
    </source>
</evidence>
<comment type="catalytic activity">
    <reaction evidence="9">
        <text>GTP + H2O = GDP + phosphate + H(+)</text>
        <dbReference type="Rhea" id="RHEA:19669"/>
        <dbReference type="ChEBI" id="CHEBI:15377"/>
        <dbReference type="ChEBI" id="CHEBI:15378"/>
        <dbReference type="ChEBI" id="CHEBI:37565"/>
        <dbReference type="ChEBI" id="CHEBI:43474"/>
        <dbReference type="ChEBI" id="CHEBI:58189"/>
    </reaction>
    <physiologicalReaction direction="left-to-right" evidence="9">
        <dbReference type="Rhea" id="RHEA:19670"/>
    </physiologicalReaction>
</comment>
<dbReference type="GO" id="GO:0005654">
    <property type="term" value="C:nucleoplasm"/>
    <property type="evidence" value="ECO:0007669"/>
    <property type="project" value="UniProtKB-ARBA"/>
</dbReference>
<gene>
    <name evidence="14" type="ORF">COCSUDRAFT_48497</name>
</gene>
<dbReference type="GO" id="GO:0005524">
    <property type="term" value="F:ATP binding"/>
    <property type="evidence" value="ECO:0007669"/>
    <property type="project" value="UniProtKB-KW"/>
</dbReference>
<evidence type="ECO:0000313" key="14">
    <source>
        <dbReference type="EMBL" id="EIE20399.1"/>
    </source>
</evidence>
<dbReference type="EMBL" id="AGSI01000015">
    <property type="protein sequence ID" value="EIE20399.1"/>
    <property type="molecule type" value="Genomic_DNA"/>
</dbReference>
<evidence type="ECO:0000256" key="1">
    <source>
        <dbReference type="ARBA" id="ARBA00004604"/>
    </source>
</evidence>
<dbReference type="InterPro" id="IPR039761">
    <property type="entry name" value="Bms1/Tsr1"/>
</dbReference>
<dbReference type="AlphaFoldDB" id="I0YPT0"/>
<feature type="region of interest" description="Disordered" evidence="12">
    <location>
        <begin position="510"/>
        <end position="556"/>
    </location>
</feature>
<feature type="compositionally biased region" description="Basic and acidic residues" evidence="12">
    <location>
        <begin position="1096"/>
        <end position="1112"/>
    </location>
</feature>
<dbReference type="Gene3D" id="3.40.50.300">
    <property type="entry name" value="P-loop containing nucleotide triphosphate hydrolases"/>
    <property type="match status" value="1"/>
</dbReference>
<evidence type="ECO:0000259" key="13">
    <source>
        <dbReference type="PROSITE" id="PS51714"/>
    </source>
</evidence>
<feature type="compositionally biased region" description="Acidic residues" evidence="12">
    <location>
        <begin position="524"/>
        <end position="533"/>
    </location>
</feature>
<feature type="compositionally biased region" description="Basic and acidic residues" evidence="12">
    <location>
        <begin position="1189"/>
        <end position="1232"/>
    </location>
</feature>
<keyword evidence="6" id="KW-0067">ATP-binding</keyword>
<evidence type="ECO:0000256" key="3">
    <source>
        <dbReference type="ARBA" id="ARBA00022553"/>
    </source>
</evidence>
<name>I0YPT0_COCSC</name>
<dbReference type="GeneID" id="17038375"/>
<feature type="compositionally biased region" description="Basic and acidic residues" evidence="12">
    <location>
        <begin position="57"/>
        <end position="68"/>
    </location>
</feature>
<keyword evidence="7" id="KW-0342">GTP-binding</keyword>
<feature type="region of interest" description="Disordered" evidence="12">
    <location>
        <begin position="389"/>
        <end position="477"/>
    </location>
</feature>
<dbReference type="Proteomes" id="UP000007264">
    <property type="component" value="Unassembled WGS sequence"/>
</dbReference>
<keyword evidence="15" id="KW-1185">Reference proteome</keyword>
<dbReference type="SMART" id="SM01362">
    <property type="entry name" value="DUF663"/>
    <property type="match status" value="1"/>
</dbReference>
<dbReference type="KEGG" id="csl:COCSUDRAFT_48497"/>
<evidence type="ECO:0000256" key="8">
    <source>
        <dbReference type="ARBA" id="ARBA00023242"/>
    </source>
</evidence>
<dbReference type="CDD" id="cd01882">
    <property type="entry name" value="BMS1"/>
    <property type="match status" value="1"/>
</dbReference>
<dbReference type="PANTHER" id="PTHR12858:SF2">
    <property type="entry name" value="RIBOSOME BIOGENESIS PROTEIN BMS1 HOMOLOG"/>
    <property type="match status" value="1"/>
</dbReference>
<feature type="region of interest" description="Disordered" evidence="12">
    <location>
        <begin position="1175"/>
        <end position="1232"/>
    </location>
</feature>
<dbReference type="FunFam" id="3.40.50.300:FF:000105">
    <property type="entry name" value="BMS1 ribosome biogenesis factor"/>
    <property type="match status" value="1"/>
</dbReference>
<protein>
    <submittedName>
        <fullName evidence="14">DUF663-domain-containing protein</fullName>
    </submittedName>
</protein>
<dbReference type="RefSeq" id="XP_005644943.1">
    <property type="nucleotide sequence ID" value="XM_005644886.1"/>
</dbReference>
<evidence type="ECO:0000256" key="4">
    <source>
        <dbReference type="ARBA" id="ARBA00022741"/>
    </source>
</evidence>
<feature type="compositionally biased region" description="Basic and acidic residues" evidence="12">
    <location>
        <begin position="989"/>
        <end position="999"/>
    </location>
</feature>
<dbReference type="Pfam" id="PF04950">
    <property type="entry name" value="RIBIOP_C"/>
    <property type="match status" value="1"/>
</dbReference>
<evidence type="ECO:0000256" key="12">
    <source>
        <dbReference type="SAM" id="MobiDB-lite"/>
    </source>
</evidence>
<feature type="compositionally biased region" description="Basic and acidic residues" evidence="12">
    <location>
        <begin position="25"/>
        <end position="38"/>
    </location>
</feature>
<dbReference type="GO" id="GO:0032040">
    <property type="term" value="C:small-subunit processome"/>
    <property type="evidence" value="ECO:0007669"/>
    <property type="project" value="UniProtKB-ARBA"/>
</dbReference>
<evidence type="ECO:0000256" key="6">
    <source>
        <dbReference type="ARBA" id="ARBA00022840"/>
    </source>
</evidence>
<feature type="compositionally biased region" description="Pro residues" evidence="12">
    <location>
        <begin position="1005"/>
        <end position="1014"/>
    </location>
</feature>
<comment type="caution">
    <text evidence="14">The sequence shown here is derived from an EMBL/GenBank/DDBJ whole genome shotgun (WGS) entry which is preliminary data.</text>
</comment>
<evidence type="ECO:0000256" key="11">
    <source>
        <dbReference type="SAM" id="Coils"/>
    </source>
</evidence>
<dbReference type="InterPro" id="IPR027417">
    <property type="entry name" value="P-loop_NTPase"/>
</dbReference>
<feature type="region of interest" description="Disordered" evidence="12">
    <location>
        <begin position="984"/>
        <end position="1014"/>
    </location>
</feature>
<keyword evidence="2" id="KW-0690">Ribosome biogenesis</keyword>
<reference evidence="14 15" key="1">
    <citation type="journal article" date="2012" name="Genome Biol.">
        <title>The genome of the polar eukaryotic microalga coccomyxa subellipsoidea reveals traits of cold adaptation.</title>
        <authorList>
            <person name="Blanc G."/>
            <person name="Agarkova I."/>
            <person name="Grimwood J."/>
            <person name="Kuo A."/>
            <person name="Brueggeman A."/>
            <person name="Dunigan D."/>
            <person name="Gurnon J."/>
            <person name="Ladunga I."/>
            <person name="Lindquist E."/>
            <person name="Lucas S."/>
            <person name="Pangilinan J."/>
            <person name="Proschold T."/>
            <person name="Salamov A."/>
            <person name="Schmutz J."/>
            <person name="Weeks D."/>
            <person name="Yamada T."/>
            <person name="Claverie J.M."/>
            <person name="Grigoriev I."/>
            <person name="Van Etten J."/>
            <person name="Lomsadze A."/>
            <person name="Borodovsky M."/>
        </authorList>
    </citation>
    <scope>NUCLEOTIDE SEQUENCE [LARGE SCALE GENOMIC DNA]</scope>
    <source>
        <strain evidence="14 15">C-169</strain>
    </source>
</reference>
<evidence type="ECO:0000256" key="9">
    <source>
        <dbReference type="ARBA" id="ARBA00049117"/>
    </source>
</evidence>
<feature type="compositionally biased region" description="Acidic residues" evidence="12">
    <location>
        <begin position="460"/>
        <end position="472"/>
    </location>
</feature>
<dbReference type="InterPro" id="IPR037875">
    <property type="entry name" value="Bms1_N"/>
</dbReference>
<feature type="compositionally biased region" description="Basic residues" evidence="12">
    <location>
        <begin position="1177"/>
        <end position="1188"/>
    </location>
</feature>
<accession>I0YPT0</accession>
<dbReference type="GO" id="GO:0034511">
    <property type="term" value="F:U3 snoRNA binding"/>
    <property type="evidence" value="ECO:0007669"/>
    <property type="project" value="TreeGrafter"/>
</dbReference>
<dbReference type="SUPFAM" id="SSF52540">
    <property type="entry name" value="P-loop containing nucleoside triphosphate hydrolases"/>
    <property type="match status" value="1"/>
</dbReference>
<feature type="domain" description="Bms1-type G" evidence="13">
    <location>
        <begin position="64"/>
        <end position="235"/>
    </location>
</feature>
<feature type="coiled-coil region" evidence="11">
    <location>
        <begin position="635"/>
        <end position="662"/>
    </location>
</feature>
<comment type="similarity">
    <text evidence="10">Belongs to the TRAFAC class translation factor GTPase superfamily. Bms1-like GTPase family. BMS1 subfamily.</text>
</comment>
<dbReference type="SMART" id="SM00785">
    <property type="entry name" value="AARP2CN"/>
    <property type="match status" value="1"/>
</dbReference>
<dbReference type="Pfam" id="PF08142">
    <property type="entry name" value="AARP2CN"/>
    <property type="match status" value="1"/>
</dbReference>